<organism evidence="9 10">
    <name type="scientific">Asbolus verrucosus</name>
    <name type="common">Desert ironclad beetle</name>
    <dbReference type="NCBI Taxonomy" id="1661398"/>
    <lineage>
        <taxon>Eukaryota</taxon>
        <taxon>Metazoa</taxon>
        <taxon>Ecdysozoa</taxon>
        <taxon>Arthropoda</taxon>
        <taxon>Hexapoda</taxon>
        <taxon>Insecta</taxon>
        <taxon>Pterygota</taxon>
        <taxon>Neoptera</taxon>
        <taxon>Endopterygota</taxon>
        <taxon>Coleoptera</taxon>
        <taxon>Polyphaga</taxon>
        <taxon>Cucujiformia</taxon>
        <taxon>Tenebrionidae</taxon>
        <taxon>Pimeliinae</taxon>
        <taxon>Asbolus</taxon>
    </lineage>
</organism>
<dbReference type="InterPro" id="IPR029044">
    <property type="entry name" value="Nucleotide-diphossugar_trans"/>
</dbReference>
<dbReference type="Gene3D" id="1.25.40.180">
    <property type="match status" value="1"/>
</dbReference>
<evidence type="ECO:0000256" key="4">
    <source>
        <dbReference type="ARBA" id="ARBA00044144"/>
    </source>
</evidence>
<dbReference type="Gene3D" id="3.90.550.10">
    <property type="entry name" value="Spore Coat Polysaccharide Biosynthesis Protein SpsA, Chain A"/>
    <property type="match status" value="1"/>
</dbReference>
<comment type="caution">
    <text evidence="9">The sequence shown here is derived from an EMBL/GenBank/DDBJ whole genome shotgun (WGS) entry which is preliminary data.</text>
</comment>
<dbReference type="PANTHER" id="PTHR45887:SF1">
    <property type="entry name" value="TRANSLATION INITIATION FACTOR EIF-2B SUBUNIT EPSILON"/>
    <property type="match status" value="1"/>
</dbReference>
<evidence type="ECO:0000313" key="10">
    <source>
        <dbReference type="Proteomes" id="UP000292052"/>
    </source>
</evidence>
<dbReference type="OrthoDB" id="424572at2759"/>
<keyword evidence="9" id="KW-0648">Protein biosynthesis</keyword>
<dbReference type="SUPFAM" id="SSF48371">
    <property type="entry name" value="ARM repeat"/>
    <property type="match status" value="1"/>
</dbReference>
<dbReference type="SMART" id="SM00515">
    <property type="entry name" value="eIF5C"/>
    <property type="match status" value="1"/>
</dbReference>
<dbReference type="InterPro" id="IPR051956">
    <property type="entry name" value="eIF2B_epsilon"/>
</dbReference>
<dbReference type="InterPro" id="IPR044123">
    <property type="entry name" value="W2_eIF2B_epsilon"/>
</dbReference>
<sequence length="495" mass="56198">MSNKTKQNKEILSKDNITQAVVVADTFGDEFVPISTDIPLALFPLINKPLIDYTLEFLSLGGIEETFLFCCSHTDTVKAHIKLIDLSDVATKDKGAAMTLIFQEAGIGQIGRDSREEVVIAVNNNKRVLYHKKLGQSRDRKITFPLDDFVKGLLINEEILGSTVYCHIAKGGNYGGAVTSWRMYQAISQELQNKWIYPLQPSILKNNLKNGVIIGNDVVIKDNKNLTKSIIGDNVAIGPNSRIKSKSKITLGSIIGKGVIIESDEKDKLGKKAFRLKIEDEDDGLGSLRKQLSRLHIDEHHQEESEEDEDAFTDSEEEELSYTQSPVPDDTKLFFTEVIDSLTRGFEDELQCDNLILEINSSRYAYNVTVKEVNFNVIKAILHMSLRLSTGPQYFSQFVRLLSYFAPILKNYIRNNSAMLDTLQAIEDVAISNENINEKWIMFVLKWFYDKDHITEDIILEWSKTLDKKSRFFQQVKPFTDWLEEAEEATSSDED</sequence>
<evidence type="ECO:0000256" key="7">
    <source>
        <dbReference type="SAM" id="MobiDB-lite"/>
    </source>
</evidence>
<reference evidence="9 10" key="1">
    <citation type="submission" date="2017-03" db="EMBL/GenBank/DDBJ databases">
        <title>Genome of the blue death feigning beetle - Asbolus verrucosus.</title>
        <authorList>
            <person name="Rider S.D."/>
        </authorList>
    </citation>
    <scope>NUCLEOTIDE SEQUENCE [LARGE SCALE GENOMIC DNA]</scope>
    <source>
        <strain evidence="9">Butters</strain>
        <tissue evidence="9">Head and leg muscle</tissue>
    </source>
</reference>
<dbReference type="GO" id="GO:0031369">
    <property type="term" value="F:translation initiation factor binding"/>
    <property type="evidence" value="ECO:0007669"/>
    <property type="project" value="InterPro"/>
</dbReference>
<dbReference type="Proteomes" id="UP000292052">
    <property type="component" value="Unassembled WGS sequence"/>
</dbReference>
<dbReference type="CDD" id="cd11558">
    <property type="entry name" value="W2_eIF2B_epsilon"/>
    <property type="match status" value="1"/>
</dbReference>
<dbReference type="FunFam" id="1.25.40.180:FF:000022">
    <property type="entry name" value="Translation initiation factor eIF-2B epsilon subunit"/>
    <property type="match status" value="1"/>
</dbReference>
<dbReference type="AlphaFoldDB" id="A0A482VBY7"/>
<dbReference type="Pfam" id="PF02020">
    <property type="entry name" value="W2"/>
    <property type="match status" value="1"/>
</dbReference>
<keyword evidence="10" id="KW-1185">Reference proteome</keyword>
<comment type="subcellular location">
    <subcellularLocation>
        <location evidence="1">Cytoplasm</location>
        <location evidence="1">Cytosol</location>
    </subcellularLocation>
</comment>
<name>A0A482VBY7_ASBVE</name>
<dbReference type="STRING" id="1661398.A0A482VBY7"/>
<evidence type="ECO:0000256" key="1">
    <source>
        <dbReference type="ARBA" id="ARBA00004514"/>
    </source>
</evidence>
<evidence type="ECO:0000256" key="3">
    <source>
        <dbReference type="ARBA" id="ARBA00022490"/>
    </source>
</evidence>
<dbReference type="InterPro" id="IPR016024">
    <property type="entry name" value="ARM-type_fold"/>
</dbReference>
<dbReference type="GO" id="GO:0005851">
    <property type="term" value="C:eukaryotic translation initiation factor 2B complex"/>
    <property type="evidence" value="ECO:0007669"/>
    <property type="project" value="TreeGrafter"/>
</dbReference>
<comment type="subunit">
    <text evidence="6">Component of the translation initiation factor 2B (eIF2B) complex which is a heterodecamer of two sets of five different subunits: alpha, beta, gamma, delta and epsilon. Subunits alpha, beta and delta comprise a regulatory subcomplex and subunits epsilon and gamma comprise a catalytic subcomplex. Within the complex, the hexameric regulatory complex resides at the center, with the two heterodimeric catalytic subcomplexes bound on opposite sides.</text>
</comment>
<keyword evidence="3" id="KW-0963">Cytoplasm</keyword>
<dbReference type="InterPro" id="IPR003307">
    <property type="entry name" value="W2_domain"/>
</dbReference>
<dbReference type="SUPFAM" id="SSF53448">
    <property type="entry name" value="Nucleotide-diphospho-sugar transferases"/>
    <property type="match status" value="1"/>
</dbReference>
<evidence type="ECO:0000313" key="9">
    <source>
        <dbReference type="EMBL" id="RZB40661.1"/>
    </source>
</evidence>
<dbReference type="GO" id="GO:0005085">
    <property type="term" value="F:guanyl-nucleotide exchange factor activity"/>
    <property type="evidence" value="ECO:0007669"/>
    <property type="project" value="InterPro"/>
</dbReference>
<evidence type="ECO:0000256" key="5">
    <source>
        <dbReference type="ARBA" id="ARBA00044345"/>
    </source>
</evidence>
<feature type="compositionally biased region" description="Acidic residues" evidence="7">
    <location>
        <begin position="304"/>
        <end position="320"/>
    </location>
</feature>
<keyword evidence="9" id="KW-0396">Initiation factor</keyword>
<evidence type="ECO:0000256" key="6">
    <source>
        <dbReference type="ARBA" id="ARBA00046432"/>
    </source>
</evidence>
<evidence type="ECO:0000256" key="2">
    <source>
        <dbReference type="ARBA" id="ARBA00007878"/>
    </source>
</evidence>
<proteinExistence type="inferred from homology"/>
<feature type="domain" description="W2" evidence="8">
    <location>
        <begin position="328"/>
        <end position="493"/>
    </location>
</feature>
<dbReference type="GO" id="GO:0005829">
    <property type="term" value="C:cytosol"/>
    <property type="evidence" value="ECO:0007669"/>
    <property type="project" value="UniProtKB-SubCell"/>
</dbReference>
<protein>
    <recommendedName>
        <fullName evidence="4">Translation initiation factor eIF2B subunit epsilon</fullName>
    </recommendedName>
    <alternativeName>
        <fullName evidence="5">eIF2B GDP-GTP exchange factor subunit epsilon</fullName>
    </alternativeName>
</protein>
<dbReference type="PANTHER" id="PTHR45887">
    <property type="entry name" value="TRANSLATION INITIATION FACTOR EIF-2B SUBUNIT EPSILON"/>
    <property type="match status" value="1"/>
</dbReference>
<feature type="region of interest" description="Disordered" evidence="7">
    <location>
        <begin position="298"/>
        <end position="326"/>
    </location>
</feature>
<dbReference type="PROSITE" id="PS51363">
    <property type="entry name" value="W2"/>
    <property type="match status" value="1"/>
</dbReference>
<comment type="similarity">
    <text evidence="2">Belongs to the eIF-2B gamma/epsilon subunits family.</text>
</comment>
<dbReference type="GO" id="GO:0003743">
    <property type="term" value="F:translation initiation factor activity"/>
    <property type="evidence" value="ECO:0007669"/>
    <property type="project" value="UniProtKB-KW"/>
</dbReference>
<gene>
    <name evidence="9" type="ORF">BDFB_005390</name>
</gene>
<dbReference type="EMBL" id="QDEB01116967">
    <property type="protein sequence ID" value="RZB40661.1"/>
    <property type="molecule type" value="Genomic_DNA"/>
</dbReference>
<accession>A0A482VBY7</accession>
<dbReference type="Gene3D" id="2.160.10.10">
    <property type="entry name" value="Hexapeptide repeat proteins"/>
    <property type="match status" value="1"/>
</dbReference>
<evidence type="ECO:0000259" key="8">
    <source>
        <dbReference type="PROSITE" id="PS51363"/>
    </source>
</evidence>